<dbReference type="OrthoDB" id="6423739at2759"/>
<dbReference type="Pfam" id="PF00858">
    <property type="entry name" value="ASC"/>
    <property type="match status" value="1"/>
</dbReference>
<dbReference type="PANTHER" id="PTHR11690">
    <property type="entry name" value="AMILORIDE-SENSITIVE SODIUM CHANNEL-RELATED"/>
    <property type="match status" value="1"/>
</dbReference>
<dbReference type="PANTHER" id="PTHR11690:SF248">
    <property type="entry name" value="PICKPOCKET 17, ISOFORM A"/>
    <property type="match status" value="1"/>
</dbReference>
<evidence type="ECO:0000313" key="15">
    <source>
        <dbReference type="Proteomes" id="UP000887013"/>
    </source>
</evidence>
<keyword evidence="11 12" id="KW-0407">Ion channel</keyword>
<dbReference type="Pfam" id="PF03564">
    <property type="entry name" value="DUF1759"/>
    <property type="match status" value="1"/>
</dbReference>
<evidence type="ECO:0000256" key="11">
    <source>
        <dbReference type="ARBA" id="ARBA00023303"/>
    </source>
</evidence>
<protein>
    <submittedName>
        <fullName evidence="14">Uncharacterized protein</fullName>
    </submittedName>
</protein>
<keyword evidence="10 12" id="KW-0739">Sodium transport</keyword>
<accession>A0A8X6J8E0</accession>
<evidence type="ECO:0000256" key="9">
    <source>
        <dbReference type="ARBA" id="ARBA00023136"/>
    </source>
</evidence>
<keyword evidence="3 12" id="KW-0813">Transport</keyword>
<evidence type="ECO:0000256" key="5">
    <source>
        <dbReference type="ARBA" id="ARBA00022692"/>
    </source>
</evidence>
<dbReference type="GO" id="GO:0015280">
    <property type="term" value="F:ligand-gated sodium channel activity"/>
    <property type="evidence" value="ECO:0007669"/>
    <property type="project" value="TreeGrafter"/>
</dbReference>
<dbReference type="Proteomes" id="UP000887013">
    <property type="component" value="Unassembled WGS sequence"/>
</dbReference>
<evidence type="ECO:0000256" key="8">
    <source>
        <dbReference type="ARBA" id="ARBA00023065"/>
    </source>
</evidence>
<gene>
    <name evidence="14" type="primary">AVEN_25597_1</name>
    <name evidence="14" type="ORF">NPIL_658831</name>
</gene>
<evidence type="ECO:0000256" key="3">
    <source>
        <dbReference type="ARBA" id="ARBA00022448"/>
    </source>
</evidence>
<name>A0A8X6J8E0_NEPPI</name>
<keyword evidence="5 12" id="KW-0812">Transmembrane</keyword>
<dbReference type="InterPro" id="IPR005312">
    <property type="entry name" value="DUF1759"/>
</dbReference>
<proteinExistence type="inferred from homology"/>
<evidence type="ECO:0000256" key="10">
    <source>
        <dbReference type="ARBA" id="ARBA00023201"/>
    </source>
</evidence>
<comment type="caution">
    <text evidence="14">The sequence shown here is derived from an EMBL/GenBank/DDBJ whole genome shotgun (WGS) entry which is preliminary data.</text>
</comment>
<dbReference type="InterPro" id="IPR001873">
    <property type="entry name" value="ENaC"/>
</dbReference>
<keyword evidence="15" id="KW-1185">Reference proteome</keyword>
<evidence type="ECO:0000313" key="14">
    <source>
        <dbReference type="EMBL" id="GFS45649.1"/>
    </source>
</evidence>
<sequence length="310" mass="35259">MHQTSSVKLIMSEVNNRNIWKIRLTWKLLKSVIFLVCVTCFVWQSANFFGLYFTYPTTTSVDLTFPEVLIKPAITFCNNNPVKRKKFCTEYPHLCQKPNNLTEFCTKHPYFCKADISNLVIPKLGYYASNSAHEVQDALMEIYIHNVSQDGPDLWSWKAPIRESKMKATFIYDYSRSVYVTCYSTNLHIYGSEEVETANSSGSAASAIKGLELKDENYDSSLEILQSRYDNKDVLIQALLGSLLNITPIKNSSNLDALRNMHDKIGTQIRDLDSISVDTKSYANLLTPIIIKLLSSDLALGFTRKTVEEK</sequence>
<comment type="similarity">
    <text evidence="2 12">Belongs to the amiloride-sensitive sodium channel (TC 1.A.6) family.</text>
</comment>
<evidence type="ECO:0000256" key="6">
    <source>
        <dbReference type="ARBA" id="ARBA00022989"/>
    </source>
</evidence>
<comment type="subcellular location">
    <subcellularLocation>
        <location evidence="1">Membrane</location>
        <topology evidence="1">Multi-pass membrane protein</topology>
    </subcellularLocation>
</comment>
<reference evidence="14" key="1">
    <citation type="submission" date="2020-08" db="EMBL/GenBank/DDBJ databases">
        <title>Multicomponent nature underlies the extraordinary mechanical properties of spider dragline silk.</title>
        <authorList>
            <person name="Kono N."/>
            <person name="Nakamura H."/>
            <person name="Mori M."/>
            <person name="Yoshida Y."/>
            <person name="Ohtoshi R."/>
            <person name="Malay A.D."/>
            <person name="Moran D.A.P."/>
            <person name="Tomita M."/>
            <person name="Numata K."/>
            <person name="Arakawa K."/>
        </authorList>
    </citation>
    <scope>NUCLEOTIDE SEQUENCE</scope>
</reference>
<keyword evidence="4 12" id="KW-0894">Sodium channel</keyword>
<evidence type="ECO:0000256" key="7">
    <source>
        <dbReference type="ARBA" id="ARBA00023053"/>
    </source>
</evidence>
<keyword evidence="6 13" id="KW-1133">Transmembrane helix</keyword>
<dbReference type="AlphaFoldDB" id="A0A8X6J8E0"/>
<evidence type="ECO:0000256" key="12">
    <source>
        <dbReference type="RuleBase" id="RU000679"/>
    </source>
</evidence>
<evidence type="ECO:0000256" key="2">
    <source>
        <dbReference type="ARBA" id="ARBA00007193"/>
    </source>
</evidence>
<evidence type="ECO:0000256" key="13">
    <source>
        <dbReference type="SAM" id="Phobius"/>
    </source>
</evidence>
<organism evidence="14 15">
    <name type="scientific">Nephila pilipes</name>
    <name type="common">Giant wood spider</name>
    <name type="synonym">Nephila maculata</name>
    <dbReference type="NCBI Taxonomy" id="299642"/>
    <lineage>
        <taxon>Eukaryota</taxon>
        <taxon>Metazoa</taxon>
        <taxon>Ecdysozoa</taxon>
        <taxon>Arthropoda</taxon>
        <taxon>Chelicerata</taxon>
        <taxon>Arachnida</taxon>
        <taxon>Araneae</taxon>
        <taxon>Araneomorphae</taxon>
        <taxon>Entelegynae</taxon>
        <taxon>Araneoidea</taxon>
        <taxon>Nephilidae</taxon>
        <taxon>Nephila</taxon>
    </lineage>
</organism>
<feature type="transmembrane region" description="Helical" evidence="13">
    <location>
        <begin position="32"/>
        <end position="55"/>
    </location>
</feature>
<evidence type="ECO:0000256" key="4">
    <source>
        <dbReference type="ARBA" id="ARBA00022461"/>
    </source>
</evidence>
<dbReference type="GO" id="GO:0005886">
    <property type="term" value="C:plasma membrane"/>
    <property type="evidence" value="ECO:0007669"/>
    <property type="project" value="TreeGrafter"/>
</dbReference>
<keyword evidence="9 13" id="KW-0472">Membrane</keyword>
<evidence type="ECO:0000256" key="1">
    <source>
        <dbReference type="ARBA" id="ARBA00004141"/>
    </source>
</evidence>
<keyword evidence="8 12" id="KW-0406">Ion transport</keyword>
<keyword evidence="7" id="KW-0915">Sodium</keyword>
<dbReference type="EMBL" id="BMAW01044617">
    <property type="protein sequence ID" value="GFS45649.1"/>
    <property type="molecule type" value="Genomic_DNA"/>
</dbReference>